<name>A0A134AHK6_9FIRM</name>
<protein>
    <submittedName>
        <fullName evidence="1">Uncharacterized protein</fullName>
    </submittedName>
</protein>
<organism evidence="1 2">
    <name type="scientific">Aedoeadaptatus coxii</name>
    <dbReference type="NCBI Taxonomy" id="755172"/>
    <lineage>
        <taxon>Bacteria</taxon>
        <taxon>Bacillati</taxon>
        <taxon>Bacillota</taxon>
        <taxon>Tissierellia</taxon>
        <taxon>Tissierellales</taxon>
        <taxon>Peptoniphilaceae</taxon>
        <taxon>Aedoeadaptatus</taxon>
    </lineage>
</organism>
<dbReference type="AlphaFoldDB" id="A0A134AHK6"/>
<evidence type="ECO:0000313" key="1">
    <source>
        <dbReference type="EMBL" id="KXB67192.1"/>
    </source>
</evidence>
<keyword evidence="2" id="KW-1185">Reference proteome</keyword>
<accession>A0A134AHK6</accession>
<sequence>MHITIRGKETQTDYTTALRKLLTQRLNKSIESLYKIESFISTIEDDRVRYVFTRRYIDKASWKRISGEMGSSDESYARKIHDRYAKSYF</sequence>
<dbReference type="EMBL" id="LSDG01000022">
    <property type="protein sequence ID" value="KXB67192.1"/>
    <property type="molecule type" value="Genomic_DNA"/>
</dbReference>
<dbReference type="STRING" id="755172.HMPREF1863_00664"/>
<reference evidence="2" key="1">
    <citation type="submission" date="2016-01" db="EMBL/GenBank/DDBJ databases">
        <authorList>
            <person name="Mitreva M."/>
            <person name="Pepin K.H."/>
            <person name="Mihindukulasuriya K.A."/>
            <person name="Fulton R."/>
            <person name="Fronick C."/>
            <person name="O'Laughlin M."/>
            <person name="Miner T."/>
            <person name="Herter B."/>
            <person name="Rosa B.A."/>
            <person name="Cordes M."/>
            <person name="Tomlinson C."/>
            <person name="Wollam A."/>
            <person name="Palsikar V.B."/>
            <person name="Mardis E.R."/>
            <person name="Wilson R.K."/>
        </authorList>
    </citation>
    <scope>NUCLEOTIDE SEQUENCE [LARGE SCALE GENOMIC DNA]</scope>
    <source>
        <strain evidence="2">DNF00729</strain>
    </source>
</reference>
<proteinExistence type="predicted"/>
<comment type="caution">
    <text evidence="1">The sequence shown here is derived from an EMBL/GenBank/DDBJ whole genome shotgun (WGS) entry which is preliminary data.</text>
</comment>
<dbReference type="PATRIC" id="fig|755172.3.peg.637"/>
<evidence type="ECO:0000313" key="2">
    <source>
        <dbReference type="Proteomes" id="UP000070442"/>
    </source>
</evidence>
<dbReference type="Proteomes" id="UP000070442">
    <property type="component" value="Unassembled WGS sequence"/>
</dbReference>
<gene>
    <name evidence="1" type="ORF">HMPREF1863_00664</name>
</gene>